<dbReference type="Gene3D" id="3.30.1490.130">
    <property type="entry name" value="D-aminoacylase. Domain 3"/>
    <property type="match status" value="1"/>
</dbReference>
<feature type="region of interest" description="Disordered" evidence="1">
    <location>
        <begin position="518"/>
        <end position="542"/>
    </location>
</feature>
<dbReference type="PANTHER" id="PTHR11647">
    <property type="entry name" value="HYDRANTOINASE/DIHYDROPYRIMIDINASE FAMILY MEMBER"/>
    <property type="match status" value="1"/>
</dbReference>
<dbReference type="InterPro" id="IPR032466">
    <property type="entry name" value="Metal_Hydrolase"/>
</dbReference>
<name>A0A6J6LCM0_9ZZZZ</name>
<protein>
    <submittedName>
        <fullName evidence="3">Unannotated protein</fullName>
    </submittedName>
</protein>
<dbReference type="GO" id="GO:0016812">
    <property type="term" value="F:hydrolase activity, acting on carbon-nitrogen (but not peptide) bonds, in cyclic amides"/>
    <property type="evidence" value="ECO:0007669"/>
    <property type="project" value="TreeGrafter"/>
</dbReference>
<dbReference type="AlphaFoldDB" id="A0A6J6LCM0"/>
<evidence type="ECO:0000313" key="3">
    <source>
        <dbReference type="EMBL" id="CAB4659422.1"/>
    </source>
</evidence>
<evidence type="ECO:0000256" key="1">
    <source>
        <dbReference type="SAM" id="MobiDB-lite"/>
    </source>
</evidence>
<dbReference type="SUPFAM" id="SSF51556">
    <property type="entry name" value="Metallo-dependent hydrolases"/>
    <property type="match status" value="1"/>
</dbReference>
<dbReference type="Pfam" id="PF07969">
    <property type="entry name" value="Amidohydro_3"/>
    <property type="match status" value="1"/>
</dbReference>
<sequence length="542" mass="59240">MNENTFTIRGAHAIDGTGTPAIRADVIVKDGVISKYGSILKGEEEGKVVDGSGLSLSPGFIDMHSHSDLAVLSDKEHLSKVTQGVTLEVVGQDGLSYVPSDESTLEILREQLYGWNGEPQGITWNFHSVSDYLKLVDQGAPVNIAYLIPHGSVRMLARGNVAGLANPSELAEMSRLVEIGMQEGAVGLSSGLTYTPAMYADDAELIELCRVVAKYSGYFAPHHRNYGARFLDAIDECLEIARASTVALHLTHCHMSAEVNHGRTDLLFDRLSKAQSQGLDVTLDSYPYLAGSTYLHAMLPSWIQDGGKEAMRTRLTQPDKRAKAVHELTVSGSDGHHGATMNWEIIKIAGVERPEHLQLVGLSLLEASRIFAQEPIEFYLDFIAAEDFKASCIIFSGHEGNLRSIMAHPHHMAGSDGLLMGNKPHPRAYGTFARYLGHYARDEKIFSMEEAVSHMTGRPASRLSLKDRGLLREGYRADLVLFDANTVLDLSTYENPRLPARGFDSVWVNGVATLKHGERTSRIPGTSVRSRAGGKRVADNHA</sequence>
<accession>A0A6J6LCM0</accession>
<dbReference type="GO" id="GO:0005829">
    <property type="term" value="C:cytosol"/>
    <property type="evidence" value="ECO:0007669"/>
    <property type="project" value="TreeGrafter"/>
</dbReference>
<reference evidence="3" key="1">
    <citation type="submission" date="2020-05" db="EMBL/GenBank/DDBJ databases">
        <authorList>
            <person name="Chiriac C."/>
            <person name="Salcher M."/>
            <person name="Ghai R."/>
            <person name="Kavagutti S V."/>
        </authorList>
    </citation>
    <scope>NUCLEOTIDE SEQUENCE</scope>
</reference>
<dbReference type="EMBL" id="CAEZWO010000050">
    <property type="protein sequence ID" value="CAB4659422.1"/>
    <property type="molecule type" value="Genomic_DNA"/>
</dbReference>
<dbReference type="Gene3D" id="2.30.40.10">
    <property type="entry name" value="Urease, subunit C, domain 1"/>
    <property type="match status" value="1"/>
</dbReference>
<organism evidence="3">
    <name type="scientific">freshwater metagenome</name>
    <dbReference type="NCBI Taxonomy" id="449393"/>
    <lineage>
        <taxon>unclassified sequences</taxon>
        <taxon>metagenomes</taxon>
        <taxon>ecological metagenomes</taxon>
    </lineage>
</organism>
<dbReference type="SUPFAM" id="SSF51338">
    <property type="entry name" value="Composite domain of metallo-dependent hydrolases"/>
    <property type="match status" value="1"/>
</dbReference>
<proteinExistence type="predicted"/>
<dbReference type="InterPro" id="IPR050378">
    <property type="entry name" value="Metallo-dep_Hydrolases_sf"/>
</dbReference>
<dbReference type="Gene3D" id="3.20.20.140">
    <property type="entry name" value="Metal-dependent hydrolases"/>
    <property type="match status" value="1"/>
</dbReference>
<feature type="domain" description="Amidohydrolase 3" evidence="2">
    <location>
        <begin position="47"/>
        <end position="511"/>
    </location>
</feature>
<dbReference type="PANTHER" id="PTHR11647:SF1">
    <property type="entry name" value="COLLAPSIN RESPONSE MEDIATOR PROTEIN"/>
    <property type="match status" value="1"/>
</dbReference>
<dbReference type="InterPro" id="IPR013108">
    <property type="entry name" value="Amidohydro_3"/>
</dbReference>
<gene>
    <name evidence="3" type="ORF">UFOPK2254_00648</name>
</gene>
<dbReference type="InterPro" id="IPR011059">
    <property type="entry name" value="Metal-dep_hydrolase_composite"/>
</dbReference>
<dbReference type="CDD" id="cd01297">
    <property type="entry name" value="D-aminoacylase"/>
    <property type="match status" value="1"/>
</dbReference>
<evidence type="ECO:0000259" key="2">
    <source>
        <dbReference type="Pfam" id="PF07969"/>
    </source>
</evidence>
<dbReference type="InterPro" id="IPR023100">
    <property type="entry name" value="D-aminoacylase_insert_dom_sf"/>
</dbReference>
<dbReference type="GO" id="GO:0016811">
    <property type="term" value="F:hydrolase activity, acting on carbon-nitrogen (but not peptide) bonds, in linear amides"/>
    <property type="evidence" value="ECO:0007669"/>
    <property type="project" value="InterPro"/>
</dbReference>